<evidence type="ECO:0000313" key="8">
    <source>
        <dbReference type="Proteomes" id="UP001319827"/>
    </source>
</evidence>
<protein>
    <submittedName>
        <fullName evidence="7">Iron export ABC transporter permease subunit FetB</fullName>
    </submittedName>
</protein>
<proteinExistence type="inferred from homology"/>
<dbReference type="RefSeq" id="WP_221248961.1">
    <property type="nucleotide sequence ID" value="NZ_AP024355.1"/>
</dbReference>
<sequence>MNRGIIDLTTADLALVYGLVLLTVGLARWRGIGQEREMLWASLRMVVQLFAVGYVLHLIFALQSAAPVLLILLMMGVFAVQAVAGRVKQKMPRFYRVVALAIFVGCGGATFFFCNLVIGLSPWYDPRYLIPLAGMIIGNSMTGATLAAERLAAEMKERREEIETSLCLGATSTQAARSAVRSAFRAALIPSVNSMAAMGIVFLPGMMTGQILSGTEPIIAVKYQIAIMCVITGSVAATSLLILVQGYRGYFTSNHQLRDLSDFNPRAGG</sequence>
<dbReference type="EMBL" id="AP024355">
    <property type="protein sequence ID" value="BCR05541.1"/>
    <property type="molecule type" value="Genomic_DNA"/>
</dbReference>
<dbReference type="PANTHER" id="PTHR30028">
    <property type="entry name" value="UPF0014 INNER MEMBRANE PROTEIN YBBM-RELATED"/>
    <property type="match status" value="1"/>
</dbReference>
<keyword evidence="4 6" id="KW-1133">Transmembrane helix</keyword>
<gene>
    <name evidence="7" type="ORF">DESUT3_26100</name>
</gene>
<evidence type="ECO:0000256" key="1">
    <source>
        <dbReference type="ARBA" id="ARBA00004141"/>
    </source>
</evidence>
<evidence type="ECO:0000256" key="4">
    <source>
        <dbReference type="ARBA" id="ARBA00022989"/>
    </source>
</evidence>
<feature type="transmembrane region" description="Helical" evidence="6">
    <location>
        <begin position="6"/>
        <end position="27"/>
    </location>
</feature>
<dbReference type="InterPro" id="IPR005226">
    <property type="entry name" value="UPF0014_fam"/>
</dbReference>
<evidence type="ECO:0000256" key="2">
    <source>
        <dbReference type="ARBA" id="ARBA00005268"/>
    </source>
</evidence>
<evidence type="ECO:0000256" key="3">
    <source>
        <dbReference type="ARBA" id="ARBA00022692"/>
    </source>
</evidence>
<evidence type="ECO:0000256" key="5">
    <source>
        <dbReference type="ARBA" id="ARBA00023136"/>
    </source>
</evidence>
<dbReference type="Pfam" id="PF03649">
    <property type="entry name" value="UPF0014"/>
    <property type="match status" value="1"/>
</dbReference>
<keyword evidence="3 6" id="KW-0812">Transmembrane</keyword>
<feature type="transmembrane region" description="Helical" evidence="6">
    <location>
        <begin position="66"/>
        <end position="85"/>
    </location>
</feature>
<comment type="subcellular location">
    <subcellularLocation>
        <location evidence="1">Membrane</location>
        <topology evidence="1">Multi-pass membrane protein</topology>
    </subcellularLocation>
</comment>
<keyword evidence="5 6" id="KW-0472">Membrane</keyword>
<evidence type="ECO:0000313" key="7">
    <source>
        <dbReference type="EMBL" id="BCR05541.1"/>
    </source>
</evidence>
<feature type="transmembrane region" description="Helical" evidence="6">
    <location>
        <begin position="223"/>
        <end position="244"/>
    </location>
</feature>
<dbReference type="PANTHER" id="PTHR30028:SF0">
    <property type="entry name" value="PROTEIN ALUMINUM SENSITIVE 3"/>
    <property type="match status" value="1"/>
</dbReference>
<feature type="transmembrane region" description="Helical" evidence="6">
    <location>
        <begin position="183"/>
        <end position="203"/>
    </location>
</feature>
<feature type="transmembrane region" description="Helical" evidence="6">
    <location>
        <begin position="39"/>
        <end position="60"/>
    </location>
</feature>
<feature type="transmembrane region" description="Helical" evidence="6">
    <location>
        <begin position="97"/>
        <end position="122"/>
    </location>
</feature>
<name>A0ABN6DZV3_9BACT</name>
<feature type="transmembrane region" description="Helical" evidence="6">
    <location>
        <begin position="128"/>
        <end position="148"/>
    </location>
</feature>
<accession>A0ABN6DZV3</accession>
<dbReference type="Proteomes" id="UP001319827">
    <property type="component" value="Chromosome"/>
</dbReference>
<reference evidence="7 8" key="2">
    <citation type="journal article" date="2021" name="Int. J. Syst. Evol. Microbiol.">
        <title>Isolation and Polyphasic Characterization of Desulfuromonas versatilis sp. Nov., an Electrogenic Bacteria Capable of Versatile Metabolism Isolated from a Graphene Oxide-Reducing Enrichment Culture.</title>
        <authorList>
            <person name="Xie L."/>
            <person name="Yoshida N."/>
            <person name="Ishii S."/>
            <person name="Meng L."/>
        </authorList>
    </citation>
    <scope>NUCLEOTIDE SEQUENCE [LARGE SCALE GENOMIC DNA]</scope>
    <source>
        <strain evidence="7 8">NIT-T3</strain>
    </source>
</reference>
<keyword evidence="8" id="KW-1185">Reference proteome</keyword>
<reference evidence="7 8" key="1">
    <citation type="journal article" date="2016" name="C (Basel)">
        <title>Selective Growth of and Electricity Production by Marine Exoelectrogenic Bacteria in Self-Aggregated Hydrogel of Microbially Reduced Graphene Oxide.</title>
        <authorList>
            <person name="Yoshida N."/>
            <person name="Goto Y."/>
            <person name="Miyata Y."/>
        </authorList>
    </citation>
    <scope>NUCLEOTIDE SEQUENCE [LARGE SCALE GENOMIC DNA]</scope>
    <source>
        <strain evidence="7 8">NIT-T3</strain>
    </source>
</reference>
<organism evidence="7 8">
    <name type="scientific">Desulfuromonas versatilis</name>
    <dbReference type="NCBI Taxonomy" id="2802975"/>
    <lineage>
        <taxon>Bacteria</taxon>
        <taxon>Pseudomonadati</taxon>
        <taxon>Thermodesulfobacteriota</taxon>
        <taxon>Desulfuromonadia</taxon>
        <taxon>Desulfuromonadales</taxon>
        <taxon>Desulfuromonadaceae</taxon>
        <taxon>Desulfuromonas</taxon>
    </lineage>
</organism>
<evidence type="ECO:0000256" key="6">
    <source>
        <dbReference type="SAM" id="Phobius"/>
    </source>
</evidence>
<comment type="similarity">
    <text evidence="2">Belongs to the UPF0014 family.</text>
</comment>